<gene>
    <name evidence="2" type="ORF">Y717_32735</name>
</gene>
<reference evidence="2 3" key="1">
    <citation type="submission" date="2013-12" db="EMBL/GenBank/DDBJ databases">
        <title>Annotated genome of Streptomyces scopuliridis.</title>
        <authorList>
            <person name="Olson J.B."/>
        </authorList>
    </citation>
    <scope>NUCLEOTIDE SEQUENCE [LARGE SCALE GENOMIC DNA]</scope>
    <source>
        <strain evidence="2 3">RB72</strain>
    </source>
</reference>
<feature type="compositionally biased region" description="Basic and acidic residues" evidence="1">
    <location>
        <begin position="14"/>
        <end position="25"/>
    </location>
</feature>
<organism evidence="2 3">
    <name type="scientific">Streptomyces scopuliridis RB72</name>
    <dbReference type="NCBI Taxonomy" id="1440053"/>
    <lineage>
        <taxon>Bacteria</taxon>
        <taxon>Bacillati</taxon>
        <taxon>Actinomycetota</taxon>
        <taxon>Actinomycetes</taxon>
        <taxon>Kitasatosporales</taxon>
        <taxon>Streptomycetaceae</taxon>
        <taxon>Streptomyces</taxon>
    </lineage>
</organism>
<accession>A0A2T7TFS7</accession>
<evidence type="ECO:0000313" key="2">
    <source>
        <dbReference type="EMBL" id="PVE14010.1"/>
    </source>
</evidence>
<keyword evidence="3" id="KW-1185">Reference proteome</keyword>
<dbReference type="AlphaFoldDB" id="A0A2T7TFS7"/>
<feature type="region of interest" description="Disordered" evidence="1">
    <location>
        <begin position="14"/>
        <end position="39"/>
    </location>
</feature>
<proteinExistence type="predicted"/>
<protein>
    <submittedName>
        <fullName evidence="2">Uncharacterized protein</fullName>
    </submittedName>
</protein>
<name>A0A2T7TFS7_9ACTN</name>
<comment type="caution">
    <text evidence="2">The sequence shown here is derived from an EMBL/GenBank/DDBJ whole genome shotgun (WGS) entry which is preliminary data.</text>
</comment>
<dbReference type="Proteomes" id="UP000245992">
    <property type="component" value="Unassembled WGS sequence"/>
</dbReference>
<sequence length="39" mass="4539">MARADQRVRVHEYEGRGVSRPRYEDAETAAAVRDEQVYT</sequence>
<dbReference type="EMBL" id="AZSP01000009">
    <property type="protein sequence ID" value="PVE14010.1"/>
    <property type="molecule type" value="Genomic_DNA"/>
</dbReference>
<evidence type="ECO:0000256" key="1">
    <source>
        <dbReference type="SAM" id="MobiDB-lite"/>
    </source>
</evidence>
<evidence type="ECO:0000313" key="3">
    <source>
        <dbReference type="Proteomes" id="UP000245992"/>
    </source>
</evidence>